<dbReference type="Gene3D" id="2.60.40.10">
    <property type="entry name" value="Immunoglobulins"/>
    <property type="match status" value="10"/>
</dbReference>
<sequence length="897" mass="96682">MGLNAQEKWASPRRGNGPQHAGDIPKVRWFKNGLEVHHGQSELSISITPEGSLLIGSLSASQSGDYKCVATNEAGSVERKTRLKVIVPPEIQDDGQPLNLTVTQKQPLTLGCDAFGLPSPTITWTKDGRPVVETPGVYLQNGNRLLRIYRVQAEHAGRFSCRAQNPAGETHRDYHIDVQGSGGVQDVSAVVNQQVELQCRVSGKPLPTVEWTHDGEVLSASGDPHVDLLQQGQVLRIRAAHVRDQGLYQSPPSIRGSGDPEEVSVVLGFPAVLSCEAEGSPPPTITWLKAGVALVSGPQHTYLRGGQELRLGAASTDDADTYTCRASNPAGSTHRQYTLRVLVPPQIESGESAVSVSVGRREEKVRINGTLLLSCQAKAFPEPSTQWFKDGQLVEGGSHPGLRAEGHLLHLNSATLEHQGQYTCVVTNTAGEDKRDFHITIQVPPIFQRVSSGVAGWGLGEDDDDEEGAVERREVVLGHPVSLTCESNAIPPPQLHWYRHGHQISSSPSVLLLPGGQVLQIPRVQLEDAGKYTCEATNEAGQDRMHFELEVLVAPAISSQSEEFVEEVSAVVNSSVVLQCDATGNPPPALSWLRDGRPLFGGPDHHILEDGAALELLSVQVSDMAGYLCVAENKVGAVEKLFSLSVQVPPKMIGHKEEEVSVVEGHMASLLCDVQAYPPPDITWTRDGQLLQFSTGIHILPGGQMLQLPRVRKEDAGQYVCTATNSAGQDQKSILLNVYVLPSLAPRPEHESEVMTPAMGSTVSLRCEARGTPEPDVTWYRNGLQLAPGNGLKIERHHLDIQEIQVADGGLYTCKVSNVAGHVDRTFRVTVHVPPVVEGPPEESVTQTLGTHATLLCEATGVPVPSITWLKDGSPIGQYRQSGWGSGIAIDNDSISN</sequence>
<comment type="subcellular location">
    <subcellularLocation>
        <location evidence="1">Membrane</location>
        <topology evidence="1">Single-pass membrane protein</topology>
    </subcellularLocation>
</comment>
<keyword evidence="9" id="KW-0325">Glycoprotein</keyword>
<feature type="region of interest" description="Disordered" evidence="11">
    <location>
        <begin position="1"/>
        <end position="24"/>
    </location>
</feature>
<dbReference type="SUPFAM" id="SSF48726">
    <property type="entry name" value="Immunoglobulin"/>
    <property type="match status" value="10"/>
</dbReference>
<dbReference type="InterPro" id="IPR013098">
    <property type="entry name" value="Ig_I-set"/>
</dbReference>
<evidence type="ECO:0000256" key="11">
    <source>
        <dbReference type="SAM" id="MobiDB-lite"/>
    </source>
</evidence>
<keyword evidence="8" id="KW-0675">Receptor</keyword>
<feature type="domain" description="Ig-like" evidence="12">
    <location>
        <begin position="25"/>
        <end position="84"/>
    </location>
</feature>
<dbReference type="PROSITE" id="PS50835">
    <property type="entry name" value="IG_LIKE"/>
    <property type="match status" value="10"/>
</dbReference>
<dbReference type="FunFam" id="2.60.40.10:FF:001348">
    <property type="entry name" value="Hemicentin 2"/>
    <property type="match status" value="1"/>
</dbReference>
<keyword evidence="6" id="KW-0472">Membrane</keyword>
<dbReference type="Pfam" id="PF13927">
    <property type="entry name" value="Ig_3"/>
    <property type="match status" value="3"/>
</dbReference>
<evidence type="ECO:0000256" key="6">
    <source>
        <dbReference type="ARBA" id="ARBA00023136"/>
    </source>
</evidence>
<dbReference type="FunFam" id="2.60.40.10:FF:000130">
    <property type="entry name" value="Hemicentin 1"/>
    <property type="match status" value="5"/>
</dbReference>
<feature type="domain" description="Ig-like" evidence="12">
    <location>
        <begin position="252"/>
        <end position="340"/>
    </location>
</feature>
<dbReference type="Pfam" id="PF07679">
    <property type="entry name" value="I-set"/>
    <property type="match status" value="7"/>
</dbReference>
<dbReference type="FunFam" id="2.60.40.10:FF:000016">
    <property type="entry name" value="Fibroblast growth factor receptor"/>
    <property type="match status" value="1"/>
</dbReference>
<keyword evidence="5" id="KW-1133">Transmembrane helix</keyword>
<dbReference type="PANTHER" id="PTHR45080">
    <property type="entry name" value="CONTACTIN 5"/>
    <property type="match status" value="1"/>
</dbReference>
<feature type="domain" description="Ig-like" evidence="12">
    <location>
        <begin position="192"/>
        <end position="248"/>
    </location>
</feature>
<evidence type="ECO:0000259" key="12">
    <source>
        <dbReference type="PROSITE" id="PS50835"/>
    </source>
</evidence>
<evidence type="ECO:0000313" key="13">
    <source>
        <dbReference type="EMBL" id="KAL2092656.1"/>
    </source>
</evidence>
<keyword evidence="7" id="KW-1015">Disulfide bond</keyword>
<dbReference type="SMART" id="SM00409">
    <property type="entry name" value="IG"/>
    <property type="match status" value="9"/>
</dbReference>
<feature type="domain" description="Ig-like" evidence="12">
    <location>
        <begin position="444"/>
        <end position="550"/>
    </location>
</feature>
<dbReference type="SMART" id="SM00408">
    <property type="entry name" value="IGc2"/>
    <property type="match status" value="10"/>
</dbReference>
<dbReference type="InterPro" id="IPR036179">
    <property type="entry name" value="Ig-like_dom_sf"/>
</dbReference>
<keyword evidence="14" id="KW-1185">Reference proteome</keyword>
<evidence type="ECO:0000256" key="4">
    <source>
        <dbReference type="ARBA" id="ARBA00022737"/>
    </source>
</evidence>
<protein>
    <recommendedName>
        <fullName evidence="12">Ig-like domain-containing protein</fullName>
    </recommendedName>
</protein>
<organism evidence="13 14">
    <name type="scientific">Coilia grayii</name>
    <name type="common">Gray's grenadier anchovy</name>
    <dbReference type="NCBI Taxonomy" id="363190"/>
    <lineage>
        <taxon>Eukaryota</taxon>
        <taxon>Metazoa</taxon>
        <taxon>Chordata</taxon>
        <taxon>Craniata</taxon>
        <taxon>Vertebrata</taxon>
        <taxon>Euteleostomi</taxon>
        <taxon>Actinopterygii</taxon>
        <taxon>Neopterygii</taxon>
        <taxon>Teleostei</taxon>
        <taxon>Clupei</taxon>
        <taxon>Clupeiformes</taxon>
        <taxon>Clupeoidei</taxon>
        <taxon>Engraulidae</taxon>
        <taxon>Coilinae</taxon>
        <taxon>Coilia</taxon>
    </lineage>
</organism>
<dbReference type="EMBL" id="JBHFQA010000010">
    <property type="protein sequence ID" value="KAL2092656.1"/>
    <property type="molecule type" value="Genomic_DNA"/>
</dbReference>
<dbReference type="InterPro" id="IPR003598">
    <property type="entry name" value="Ig_sub2"/>
</dbReference>
<feature type="domain" description="Ig-like" evidence="12">
    <location>
        <begin position="89"/>
        <end position="177"/>
    </location>
</feature>
<dbReference type="CDD" id="cd00096">
    <property type="entry name" value="Ig"/>
    <property type="match status" value="2"/>
</dbReference>
<proteinExistence type="predicted"/>
<dbReference type="PANTHER" id="PTHR45080:SF8">
    <property type="entry name" value="IG-LIKE DOMAIN-CONTAINING PROTEIN"/>
    <property type="match status" value="1"/>
</dbReference>
<feature type="domain" description="Ig-like" evidence="12">
    <location>
        <begin position="345"/>
        <end position="440"/>
    </location>
</feature>
<keyword evidence="2" id="KW-0812">Transmembrane</keyword>
<name>A0ABD1K0R3_9TELE</name>
<dbReference type="GO" id="GO:0016020">
    <property type="term" value="C:membrane"/>
    <property type="evidence" value="ECO:0007669"/>
    <property type="project" value="UniProtKB-SubCell"/>
</dbReference>
<dbReference type="Proteomes" id="UP001591681">
    <property type="component" value="Unassembled WGS sequence"/>
</dbReference>
<reference evidence="13 14" key="1">
    <citation type="submission" date="2024-09" db="EMBL/GenBank/DDBJ databases">
        <title>A chromosome-level genome assembly of Gray's grenadier anchovy, Coilia grayii.</title>
        <authorList>
            <person name="Fu Z."/>
        </authorList>
    </citation>
    <scope>NUCLEOTIDE SEQUENCE [LARGE SCALE GENOMIC DNA]</scope>
    <source>
        <strain evidence="13">G4</strain>
        <tissue evidence="13">Muscle</tissue>
    </source>
</reference>
<dbReference type="InterPro" id="IPR013783">
    <property type="entry name" value="Ig-like_fold"/>
</dbReference>
<evidence type="ECO:0000256" key="7">
    <source>
        <dbReference type="ARBA" id="ARBA00023157"/>
    </source>
</evidence>
<dbReference type="AlphaFoldDB" id="A0ABD1K0R3"/>
<keyword evidence="3" id="KW-0732">Signal</keyword>
<evidence type="ECO:0000256" key="10">
    <source>
        <dbReference type="ARBA" id="ARBA00023319"/>
    </source>
</evidence>
<accession>A0ABD1K0R3</accession>
<keyword evidence="4" id="KW-0677">Repeat</keyword>
<feature type="domain" description="Ig-like" evidence="12">
    <location>
        <begin position="650"/>
        <end position="737"/>
    </location>
</feature>
<evidence type="ECO:0000256" key="8">
    <source>
        <dbReference type="ARBA" id="ARBA00023170"/>
    </source>
</evidence>
<keyword evidence="10" id="KW-0393">Immunoglobulin domain</keyword>
<dbReference type="InterPro" id="IPR003599">
    <property type="entry name" value="Ig_sub"/>
</dbReference>
<dbReference type="InterPro" id="IPR007110">
    <property type="entry name" value="Ig-like_dom"/>
</dbReference>
<evidence type="ECO:0000256" key="5">
    <source>
        <dbReference type="ARBA" id="ARBA00022989"/>
    </source>
</evidence>
<evidence type="ECO:0000256" key="9">
    <source>
        <dbReference type="ARBA" id="ARBA00023180"/>
    </source>
</evidence>
<dbReference type="InterPro" id="IPR050958">
    <property type="entry name" value="Cell_Adh-Cytoskel_Orgn"/>
</dbReference>
<evidence type="ECO:0000256" key="1">
    <source>
        <dbReference type="ARBA" id="ARBA00004167"/>
    </source>
</evidence>
<feature type="domain" description="Ig-like" evidence="12">
    <location>
        <begin position="742"/>
        <end position="830"/>
    </location>
</feature>
<evidence type="ECO:0000256" key="3">
    <source>
        <dbReference type="ARBA" id="ARBA00022729"/>
    </source>
</evidence>
<feature type="domain" description="Ig-like" evidence="12">
    <location>
        <begin position="834"/>
        <end position="897"/>
    </location>
</feature>
<comment type="caution">
    <text evidence="13">The sequence shown here is derived from an EMBL/GenBank/DDBJ whole genome shotgun (WGS) entry which is preliminary data.</text>
</comment>
<gene>
    <name evidence="13" type="ORF">ACEWY4_012454</name>
</gene>
<evidence type="ECO:0000256" key="2">
    <source>
        <dbReference type="ARBA" id="ARBA00022692"/>
    </source>
</evidence>
<feature type="domain" description="Ig-like" evidence="12">
    <location>
        <begin position="555"/>
        <end position="645"/>
    </location>
</feature>
<evidence type="ECO:0000313" key="14">
    <source>
        <dbReference type="Proteomes" id="UP001591681"/>
    </source>
</evidence>